<proteinExistence type="predicted"/>
<comment type="caution">
    <text evidence="1">The sequence shown here is derived from an EMBL/GenBank/DDBJ whole genome shotgun (WGS) entry which is preliminary data.</text>
</comment>
<dbReference type="EMBL" id="DVFV01000096">
    <property type="protein sequence ID" value="HIQ91004.1"/>
    <property type="molecule type" value="Genomic_DNA"/>
</dbReference>
<accession>A0A9D0ZQX2</accession>
<evidence type="ECO:0000313" key="2">
    <source>
        <dbReference type="Proteomes" id="UP000886786"/>
    </source>
</evidence>
<evidence type="ECO:0000313" key="1">
    <source>
        <dbReference type="EMBL" id="HIQ91004.1"/>
    </source>
</evidence>
<gene>
    <name evidence="1" type="ORF">IAB27_05220</name>
</gene>
<protein>
    <submittedName>
        <fullName evidence="1">Uncharacterized protein</fullName>
    </submittedName>
</protein>
<reference evidence="1" key="1">
    <citation type="submission" date="2020-10" db="EMBL/GenBank/DDBJ databases">
        <authorList>
            <person name="Gilroy R."/>
        </authorList>
    </citation>
    <scope>NUCLEOTIDE SEQUENCE</scope>
    <source>
        <strain evidence="1">CHK147-3167</strain>
    </source>
</reference>
<dbReference type="AlphaFoldDB" id="A0A9D0ZQX2"/>
<organism evidence="1 2">
    <name type="scientific">Candidatus Coprosoma intestinipullorum</name>
    <dbReference type="NCBI Taxonomy" id="2840752"/>
    <lineage>
        <taxon>Bacteria</taxon>
        <taxon>Bacillati</taxon>
        <taxon>Bacillota</taxon>
        <taxon>Bacillota incertae sedis</taxon>
        <taxon>Candidatus Coprosoma</taxon>
    </lineage>
</organism>
<sequence>MLDKIIKDLGDNYKKEDEDVVKNFIELYGTIAANNSNRKAEDEKLYPYIYNAVKAAYIRRGSEGKASETVGSISDSYDDIETKLKRDVISVRKVI</sequence>
<dbReference type="Proteomes" id="UP000886786">
    <property type="component" value="Unassembled WGS sequence"/>
</dbReference>
<name>A0A9D0ZQX2_9FIRM</name>
<reference evidence="1" key="2">
    <citation type="journal article" date="2021" name="PeerJ">
        <title>Extensive microbial diversity within the chicken gut microbiome revealed by metagenomics and culture.</title>
        <authorList>
            <person name="Gilroy R."/>
            <person name="Ravi A."/>
            <person name="Getino M."/>
            <person name="Pursley I."/>
            <person name="Horton D.L."/>
            <person name="Alikhan N.F."/>
            <person name="Baker D."/>
            <person name="Gharbi K."/>
            <person name="Hall N."/>
            <person name="Watson M."/>
            <person name="Adriaenssens E.M."/>
            <person name="Foster-Nyarko E."/>
            <person name="Jarju S."/>
            <person name="Secka A."/>
            <person name="Antonio M."/>
            <person name="Oren A."/>
            <person name="Chaudhuri R.R."/>
            <person name="La Ragione R."/>
            <person name="Hildebrand F."/>
            <person name="Pallen M.J."/>
        </authorList>
    </citation>
    <scope>NUCLEOTIDE SEQUENCE</scope>
    <source>
        <strain evidence="1">CHK147-3167</strain>
    </source>
</reference>